<evidence type="ECO:0000313" key="1">
    <source>
        <dbReference type="EMBL" id="CUN96161.1"/>
    </source>
</evidence>
<evidence type="ECO:0000313" key="2">
    <source>
        <dbReference type="Proteomes" id="UP000095746"/>
    </source>
</evidence>
<accession>A0A174B4Y5</accession>
<name>A0A174B4Y5_FLAPL</name>
<organism evidence="1 2">
    <name type="scientific">Flavonifractor plautii</name>
    <name type="common">Fusobacterium plautii</name>
    <dbReference type="NCBI Taxonomy" id="292800"/>
    <lineage>
        <taxon>Bacteria</taxon>
        <taxon>Bacillati</taxon>
        <taxon>Bacillota</taxon>
        <taxon>Clostridia</taxon>
        <taxon>Eubacteriales</taxon>
        <taxon>Oscillospiraceae</taxon>
        <taxon>Flavonifractor</taxon>
    </lineage>
</organism>
<dbReference type="Proteomes" id="UP000095746">
    <property type="component" value="Unassembled WGS sequence"/>
</dbReference>
<dbReference type="EMBL" id="CYZT01000029">
    <property type="protein sequence ID" value="CUN96161.1"/>
    <property type="molecule type" value="Genomic_DNA"/>
</dbReference>
<reference evidence="1 2" key="1">
    <citation type="submission" date="2015-09" db="EMBL/GenBank/DDBJ databases">
        <authorList>
            <consortium name="Pathogen Informatics"/>
        </authorList>
    </citation>
    <scope>NUCLEOTIDE SEQUENCE [LARGE SCALE GENOMIC DNA]</scope>
    <source>
        <strain evidence="1 2">2789STDY5608854</strain>
    </source>
</reference>
<sequence length="124" mass="14066">MLAASRCWKKISPFSWEPRITGRSGLRARLRKASTASMSTMSARSSLSQMAIFWISWEVRKPSKKLIKGTRPLMAARWATAPRSMTSWGLDSHSMAKPVWRQAMTSEWSPKMFSAWVATVRADT</sequence>
<dbReference type="AlphaFoldDB" id="A0A174B4Y5"/>
<gene>
    <name evidence="1" type="ORF">ERS852411_00753</name>
</gene>
<proteinExistence type="predicted"/>
<protein>
    <submittedName>
        <fullName evidence="1">Uncharacterized protein</fullName>
    </submittedName>
</protein>